<dbReference type="EMBL" id="LGTZ01000117">
    <property type="protein sequence ID" value="OJD27287.1"/>
    <property type="molecule type" value="Genomic_DNA"/>
</dbReference>
<organism evidence="6 7">
    <name type="scientific">Blastomyces percursus</name>
    <dbReference type="NCBI Taxonomy" id="1658174"/>
    <lineage>
        <taxon>Eukaryota</taxon>
        <taxon>Fungi</taxon>
        <taxon>Dikarya</taxon>
        <taxon>Ascomycota</taxon>
        <taxon>Pezizomycotina</taxon>
        <taxon>Eurotiomycetes</taxon>
        <taxon>Eurotiomycetidae</taxon>
        <taxon>Onygenales</taxon>
        <taxon>Ajellomycetaceae</taxon>
        <taxon>Blastomyces</taxon>
    </lineage>
</organism>
<dbReference type="PANTHER" id="PTHR21256">
    <property type="entry name" value="HISTIDINOL DEHYDROGENASE HDH"/>
    <property type="match status" value="1"/>
</dbReference>
<dbReference type="Pfam" id="PF00815">
    <property type="entry name" value="Histidinol_dh"/>
    <property type="match status" value="1"/>
</dbReference>
<dbReference type="Proteomes" id="UP000242791">
    <property type="component" value="Unassembled WGS sequence"/>
</dbReference>
<comment type="similarity">
    <text evidence="5">Belongs to the histidinol dehydrogenase family.</text>
</comment>
<dbReference type="PANTHER" id="PTHR21256:SF14">
    <property type="entry name" value="HISTIDINOL DEHYDROGENASE"/>
    <property type="match status" value="1"/>
</dbReference>
<dbReference type="GO" id="GO:0004399">
    <property type="term" value="F:histidinol dehydrogenase activity"/>
    <property type="evidence" value="ECO:0007669"/>
    <property type="project" value="TreeGrafter"/>
</dbReference>
<keyword evidence="3" id="KW-0862">Zinc</keyword>
<keyword evidence="2" id="KW-0479">Metal-binding</keyword>
<dbReference type="PRINTS" id="PR00083">
    <property type="entry name" value="HOLDHDRGNASE"/>
</dbReference>
<keyword evidence="4" id="KW-0560">Oxidoreductase</keyword>
<reference evidence="6 7" key="1">
    <citation type="submission" date="2015-08" db="EMBL/GenBank/DDBJ databases">
        <title>Emmonsia species relationships and genome sequence.</title>
        <authorList>
            <person name="Cuomo C.A."/>
            <person name="Schwartz I.S."/>
            <person name="Kenyon C."/>
            <person name="De Hoog G.S."/>
            <person name="Govender N.P."/>
            <person name="Botha A."/>
            <person name="Moreno L."/>
            <person name="De Vries M."/>
            <person name="Munoz J.F."/>
            <person name="Stielow J.B."/>
        </authorList>
    </citation>
    <scope>NUCLEOTIDE SEQUENCE [LARGE SCALE GENOMIC DNA]</scope>
    <source>
        <strain evidence="6 7">EI222</strain>
    </source>
</reference>
<evidence type="ECO:0000313" key="7">
    <source>
        <dbReference type="Proteomes" id="UP000242791"/>
    </source>
</evidence>
<dbReference type="OrthoDB" id="1703565at2759"/>
<sequence length="121" mass="12875">MVSYLKTGARLETGSNGPAVDVPSIVRGVIEDIRLNGDGAVRQSATKFDSWEPASFKLSEGDIEAAVVKVSEQTIKDIKQTQANVNAFAMAQRNLISDFAVELQPGVRLGQKNTPISSVGA</sequence>
<dbReference type="GO" id="GO:0051287">
    <property type="term" value="F:NAD binding"/>
    <property type="evidence" value="ECO:0007669"/>
    <property type="project" value="InterPro"/>
</dbReference>
<evidence type="ECO:0000256" key="5">
    <source>
        <dbReference type="RuleBase" id="RU004175"/>
    </source>
</evidence>
<dbReference type="GO" id="GO:0046872">
    <property type="term" value="F:metal ion binding"/>
    <property type="evidence" value="ECO:0007669"/>
    <property type="project" value="UniProtKB-KW"/>
</dbReference>
<gene>
    <name evidence="6" type="ORF">ACJ73_01329</name>
</gene>
<dbReference type="STRING" id="1658174.A0A1J9RFC9"/>
<evidence type="ECO:0000313" key="6">
    <source>
        <dbReference type="EMBL" id="OJD27287.1"/>
    </source>
</evidence>
<comment type="cofactor">
    <cofactor evidence="1">
        <name>Zn(2+)</name>
        <dbReference type="ChEBI" id="CHEBI:29105"/>
    </cofactor>
</comment>
<dbReference type="GO" id="GO:0000105">
    <property type="term" value="P:L-histidine biosynthetic process"/>
    <property type="evidence" value="ECO:0007669"/>
    <property type="project" value="TreeGrafter"/>
</dbReference>
<dbReference type="AlphaFoldDB" id="A0A1J9RFC9"/>
<accession>A0A1J9RFC9</accession>
<proteinExistence type="inferred from homology"/>
<dbReference type="VEuPathDB" id="FungiDB:ACJ73_01329"/>
<dbReference type="GO" id="GO:0005829">
    <property type="term" value="C:cytosol"/>
    <property type="evidence" value="ECO:0007669"/>
    <property type="project" value="TreeGrafter"/>
</dbReference>
<name>A0A1J9RFC9_9EURO</name>
<keyword evidence="7" id="KW-1185">Reference proteome</keyword>
<protein>
    <submittedName>
        <fullName evidence="6">Uncharacterized protein</fullName>
    </submittedName>
</protein>
<evidence type="ECO:0000256" key="2">
    <source>
        <dbReference type="ARBA" id="ARBA00022723"/>
    </source>
</evidence>
<comment type="caution">
    <text evidence="6">The sequence shown here is derived from an EMBL/GenBank/DDBJ whole genome shotgun (WGS) entry which is preliminary data.</text>
</comment>
<dbReference type="Gene3D" id="3.40.50.1980">
    <property type="entry name" value="Nitrogenase molybdenum iron protein domain"/>
    <property type="match status" value="1"/>
</dbReference>
<dbReference type="InterPro" id="IPR012131">
    <property type="entry name" value="Hstdl_DH"/>
</dbReference>
<evidence type="ECO:0000256" key="3">
    <source>
        <dbReference type="ARBA" id="ARBA00022833"/>
    </source>
</evidence>
<evidence type="ECO:0000256" key="4">
    <source>
        <dbReference type="ARBA" id="ARBA00023002"/>
    </source>
</evidence>
<evidence type="ECO:0000256" key="1">
    <source>
        <dbReference type="ARBA" id="ARBA00001947"/>
    </source>
</evidence>